<evidence type="ECO:0000256" key="1">
    <source>
        <dbReference type="SAM" id="Phobius"/>
    </source>
</evidence>
<dbReference type="NCBIfam" id="NF006749">
    <property type="entry name" value="PRK09272.1-2"/>
    <property type="match status" value="1"/>
</dbReference>
<feature type="transmembrane region" description="Helical" evidence="1">
    <location>
        <begin position="28"/>
        <end position="47"/>
    </location>
</feature>
<dbReference type="EMBL" id="ARYM01000035">
    <property type="protein sequence ID" value="KCZ96728.1"/>
    <property type="molecule type" value="Genomic_DNA"/>
</dbReference>
<accession>A0A062VBN6</accession>
<keyword evidence="1" id="KW-0472">Membrane</keyword>
<feature type="transmembrane region" description="Helical" evidence="1">
    <location>
        <begin position="63"/>
        <end position="82"/>
    </location>
</feature>
<dbReference type="PATRIC" id="fig|1280954.3.peg.3709"/>
<name>A0A062VBN6_9PROT</name>
<keyword evidence="3" id="KW-1185">Reference proteome</keyword>
<gene>
    <name evidence="2" type="ORF">HPO_18425</name>
</gene>
<protein>
    <recommendedName>
        <fullName evidence="4">DUF3147 family protein</fullName>
    </recommendedName>
</protein>
<reference evidence="2 3" key="1">
    <citation type="journal article" date="2014" name="Antonie Van Leeuwenhoek">
        <title>Hyphomonas beringensis sp. nov. and Hyphomonas chukchiensis sp. nov., isolated from surface seawater of the Bering Sea and Chukchi Sea.</title>
        <authorList>
            <person name="Li C."/>
            <person name="Lai Q."/>
            <person name="Li G."/>
            <person name="Dong C."/>
            <person name="Wang J."/>
            <person name="Liao Y."/>
            <person name="Shao Z."/>
        </authorList>
    </citation>
    <scope>NUCLEOTIDE SEQUENCE [LARGE SCALE GENOMIC DNA]</scope>
    <source>
        <strain evidence="2 3">PS728</strain>
    </source>
</reference>
<keyword evidence="1" id="KW-0812">Transmembrane</keyword>
<dbReference type="AlphaFoldDB" id="A0A062VBN6"/>
<dbReference type="Proteomes" id="UP000027100">
    <property type="component" value="Unassembled WGS sequence"/>
</dbReference>
<sequence length="121" mass="13065">MTYFILKAALSGVLIALISEVARRFPGFGGLIASLPLISLMAIIWLWRDTGGDIAQVASHARATLWYVVPSLPFFLILPALMEKGVNFWVSLAVASVITIGLYLSAIWLSGRLGVTFGQGQ</sequence>
<feature type="transmembrane region" description="Helical" evidence="1">
    <location>
        <begin position="88"/>
        <end position="109"/>
    </location>
</feature>
<comment type="caution">
    <text evidence="2">The sequence shown here is derived from an EMBL/GenBank/DDBJ whole genome shotgun (WGS) entry which is preliminary data.</text>
</comment>
<organism evidence="2 3">
    <name type="scientific">Hyphomonas polymorpha PS728</name>
    <dbReference type="NCBI Taxonomy" id="1280954"/>
    <lineage>
        <taxon>Bacteria</taxon>
        <taxon>Pseudomonadati</taxon>
        <taxon>Pseudomonadota</taxon>
        <taxon>Alphaproteobacteria</taxon>
        <taxon>Hyphomonadales</taxon>
        <taxon>Hyphomonadaceae</taxon>
        <taxon>Hyphomonas</taxon>
    </lineage>
</organism>
<evidence type="ECO:0000313" key="2">
    <source>
        <dbReference type="EMBL" id="KCZ96728.1"/>
    </source>
</evidence>
<dbReference type="RefSeq" id="WP_035602321.1">
    <property type="nucleotide sequence ID" value="NZ_ARYM01000035.1"/>
</dbReference>
<dbReference type="OrthoDB" id="47473at2"/>
<evidence type="ECO:0000313" key="3">
    <source>
        <dbReference type="Proteomes" id="UP000027100"/>
    </source>
</evidence>
<keyword evidence="1" id="KW-1133">Transmembrane helix</keyword>
<dbReference type="InterPro" id="IPR058117">
    <property type="entry name" value="BV97_02767-like"/>
</dbReference>
<dbReference type="STRING" id="1280954.HPO_18425"/>
<dbReference type="eggNOG" id="ENOG50322Z5">
    <property type="taxonomic scope" value="Bacteria"/>
</dbReference>
<evidence type="ECO:0008006" key="4">
    <source>
        <dbReference type="Google" id="ProtNLM"/>
    </source>
</evidence>
<proteinExistence type="predicted"/>